<organism evidence="2 3">
    <name type="scientific">Aphanomyces euteiches</name>
    <dbReference type="NCBI Taxonomy" id="100861"/>
    <lineage>
        <taxon>Eukaryota</taxon>
        <taxon>Sar</taxon>
        <taxon>Stramenopiles</taxon>
        <taxon>Oomycota</taxon>
        <taxon>Saprolegniomycetes</taxon>
        <taxon>Saprolegniales</taxon>
        <taxon>Verrucalvaceae</taxon>
        <taxon>Aphanomyces</taxon>
    </lineage>
</organism>
<feature type="coiled-coil region" evidence="1">
    <location>
        <begin position="44"/>
        <end position="71"/>
    </location>
</feature>
<evidence type="ECO:0000313" key="3">
    <source>
        <dbReference type="Proteomes" id="UP000481153"/>
    </source>
</evidence>
<comment type="caution">
    <text evidence="2">The sequence shown here is derived from an EMBL/GenBank/DDBJ whole genome shotgun (WGS) entry which is preliminary data.</text>
</comment>
<dbReference type="VEuPathDB" id="FungiDB:AeMF1_017120"/>
<sequence>MEATEGREDAPCQDTEELDTELLAAADLRLQKNMYQREKQGKYRQQERELRAHLRNRVKDLEAALLRAKRRGSLMLSWEDVALAMREEREFASIENDKLQKHVRQVRDLCEELKLWVYTTLTASPSNLKSTWRNFTLLKHPESRKMGMEWITLQLYHNLDAVQQRYGFPSIYAPSTEDDLNVVFDDQGCYHLIRRHELVMHNTLDELRGVMQADIWQFMINYTQLKNVHDTPSQAIRHQTLDGAYEQSNFLSREFIEDDRIVYVGQQMHEDELAPTMKLQRNRHVWYILQRLGPSVTKIRMLFLVSSSFSPGGQTPLVEEARGFWGLDLKGLPEDEMQRKFREHALTVSGTKHLQRHGEYLESVDSYIRRRGS</sequence>
<name>A0A6G0WU07_9STRA</name>
<keyword evidence="3" id="KW-1185">Reference proteome</keyword>
<reference evidence="2 3" key="1">
    <citation type="submission" date="2019-07" db="EMBL/GenBank/DDBJ databases">
        <title>Genomics analysis of Aphanomyces spp. identifies a new class of oomycete effector associated with host adaptation.</title>
        <authorList>
            <person name="Gaulin E."/>
        </authorList>
    </citation>
    <scope>NUCLEOTIDE SEQUENCE [LARGE SCALE GENOMIC DNA]</scope>
    <source>
        <strain evidence="2 3">ATCC 201684</strain>
    </source>
</reference>
<evidence type="ECO:0000313" key="2">
    <source>
        <dbReference type="EMBL" id="KAF0731016.1"/>
    </source>
</evidence>
<accession>A0A6G0WU07</accession>
<dbReference type="EMBL" id="VJMJ01000147">
    <property type="protein sequence ID" value="KAF0731016.1"/>
    <property type="molecule type" value="Genomic_DNA"/>
</dbReference>
<gene>
    <name evidence="2" type="ORF">Ae201684_011568</name>
</gene>
<evidence type="ECO:0000256" key="1">
    <source>
        <dbReference type="SAM" id="Coils"/>
    </source>
</evidence>
<keyword evidence="1" id="KW-0175">Coiled coil</keyword>
<dbReference type="AlphaFoldDB" id="A0A6G0WU07"/>
<protein>
    <submittedName>
        <fullName evidence="2">Uncharacterized protein</fullName>
    </submittedName>
</protein>
<dbReference type="Proteomes" id="UP000481153">
    <property type="component" value="Unassembled WGS sequence"/>
</dbReference>
<proteinExistence type="predicted"/>